<dbReference type="EMBL" id="BKCJ011947077">
    <property type="protein sequence ID" value="GFD62864.1"/>
    <property type="molecule type" value="Genomic_DNA"/>
</dbReference>
<dbReference type="AlphaFoldDB" id="A0A699Y741"/>
<evidence type="ECO:0000313" key="1">
    <source>
        <dbReference type="EMBL" id="GFD62864.1"/>
    </source>
</evidence>
<comment type="caution">
    <text evidence="1">The sequence shown here is derived from an EMBL/GenBank/DDBJ whole genome shotgun (WGS) entry which is preliminary data.</text>
</comment>
<feature type="non-terminal residue" evidence="1">
    <location>
        <position position="36"/>
    </location>
</feature>
<sequence length="36" mass="3926">MVASTQALIDVFAAGSTPFLLPPTSPGYDQEPYDYY</sequence>
<protein>
    <submittedName>
        <fullName evidence="1">Uncharacterized protein</fullName>
    </submittedName>
</protein>
<name>A0A699Y741_TANCI</name>
<gene>
    <name evidence="1" type="ORF">Tci_934833</name>
</gene>
<reference evidence="1" key="1">
    <citation type="journal article" date="2019" name="Sci. Rep.">
        <title>Draft genome of Tanacetum cinerariifolium, the natural source of mosquito coil.</title>
        <authorList>
            <person name="Yamashiro T."/>
            <person name="Shiraishi A."/>
            <person name="Satake H."/>
            <person name="Nakayama K."/>
        </authorList>
    </citation>
    <scope>NUCLEOTIDE SEQUENCE</scope>
</reference>
<accession>A0A699Y741</accession>
<organism evidence="1">
    <name type="scientific">Tanacetum cinerariifolium</name>
    <name type="common">Dalmatian daisy</name>
    <name type="synonym">Chrysanthemum cinerariifolium</name>
    <dbReference type="NCBI Taxonomy" id="118510"/>
    <lineage>
        <taxon>Eukaryota</taxon>
        <taxon>Viridiplantae</taxon>
        <taxon>Streptophyta</taxon>
        <taxon>Embryophyta</taxon>
        <taxon>Tracheophyta</taxon>
        <taxon>Spermatophyta</taxon>
        <taxon>Magnoliopsida</taxon>
        <taxon>eudicotyledons</taxon>
        <taxon>Gunneridae</taxon>
        <taxon>Pentapetalae</taxon>
        <taxon>asterids</taxon>
        <taxon>campanulids</taxon>
        <taxon>Asterales</taxon>
        <taxon>Asteraceae</taxon>
        <taxon>Asteroideae</taxon>
        <taxon>Anthemideae</taxon>
        <taxon>Anthemidinae</taxon>
        <taxon>Tanacetum</taxon>
    </lineage>
</organism>
<proteinExistence type="predicted"/>